<evidence type="ECO:0000313" key="1">
    <source>
        <dbReference type="EMBL" id="CAI9954680.1"/>
    </source>
</evidence>
<dbReference type="EMBL" id="CATOUU010000850">
    <property type="protein sequence ID" value="CAI9954680.1"/>
    <property type="molecule type" value="Genomic_DNA"/>
</dbReference>
<organism evidence="1">
    <name type="scientific">Hexamita inflata</name>
    <dbReference type="NCBI Taxonomy" id="28002"/>
    <lineage>
        <taxon>Eukaryota</taxon>
        <taxon>Metamonada</taxon>
        <taxon>Diplomonadida</taxon>
        <taxon>Hexamitidae</taxon>
        <taxon>Hexamitinae</taxon>
        <taxon>Hexamita</taxon>
    </lineage>
</organism>
<dbReference type="EMBL" id="CAXDID020000274">
    <property type="protein sequence ID" value="CAL6068617.1"/>
    <property type="molecule type" value="Genomic_DNA"/>
</dbReference>
<comment type="caution">
    <text evidence="1">The sequence shown here is derived from an EMBL/GenBank/DDBJ whole genome shotgun (WGS) entry which is preliminary data.</text>
</comment>
<protein>
    <submittedName>
        <fullName evidence="2">Hypothetical_protein</fullName>
    </submittedName>
</protein>
<reference evidence="1" key="1">
    <citation type="submission" date="2023-06" db="EMBL/GenBank/DDBJ databases">
        <authorList>
            <person name="Kurt Z."/>
        </authorList>
    </citation>
    <scope>NUCLEOTIDE SEQUENCE</scope>
</reference>
<sequence length="103" mass="11832">MLSSLSHIGECSLKNTPYSQFNTSSFCDYQPKEDSFTLDSTVQRFSTYITTSEYQLLANLLHTIQCGFVSIIEIQLDFTRKPTFKLALITNIYTQQIFIQQVS</sequence>
<evidence type="ECO:0000313" key="2">
    <source>
        <dbReference type="EMBL" id="CAL6068617.1"/>
    </source>
</evidence>
<name>A0AA86QMZ1_9EUKA</name>
<gene>
    <name evidence="1" type="ORF">HINF_LOCUS42325</name>
    <name evidence="2" type="ORF">HINF_LOCUS53587</name>
</gene>
<dbReference type="Proteomes" id="UP001642409">
    <property type="component" value="Unassembled WGS sequence"/>
</dbReference>
<accession>A0AA86QMZ1</accession>
<reference evidence="2 3" key="2">
    <citation type="submission" date="2024-07" db="EMBL/GenBank/DDBJ databases">
        <authorList>
            <person name="Akdeniz Z."/>
        </authorList>
    </citation>
    <scope>NUCLEOTIDE SEQUENCE [LARGE SCALE GENOMIC DNA]</scope>
</reference>
<proteinExistence type="predicted"/>
<evidence type="ECO:0000313" key="3">
    <source>
        <dbReference type="Proteomes" id="UP001642409"/>
    </source>
</evidence>
<keyword evidence="3" id="KW-1185">Reference proteome</keyword>
<dbReference type="AlphaFoldDB" id="A0AA86QMZ1"/>